<feature type="region of interest" description="Disordered" evidence="4">
    <location>
        <begin position="204"/>
        <end position="271"/>
    </location>
</feature>
<dbReference type="PANTHER" id="PTHR46548">
    <property type="entry name" value="BAH AND TFIIS DOMAIN-CONTAINING PROTEIN-RELATED"/>
    <property type="match status" value="1"/>
</dbReference>
<feature type="compositionally biased region" description="Basic and acidic residues" evidence="4">
    <location>
        <begin position="449"/>
        <end position="458"/>
    </location>
</feature>
<feature type="compositionally biased region" description="Polar residues" evidence="4">
    <location>
        <begin position="204"/>
        <end position="239"/>
    </location>
</feature>
<dbReference type="InterPro" id="IPR001025">
    <property type="entry name" value="BAH_dom"/>
</dbReference>
<feature type="region of interest" description="Disordered" evidence="4">
    <location>
        <begin position="1503"/>
        <end position="1534"/>
    </location>
</feature>
<feature type="compositionally biased region" description="Polar residues" evidence="4">
    <location>
        <begin position="740"/>
        <end position="752"/>
    </location>
</feature>
<evidence type="ECO:0000313" key="7">
    <source>
        <dbReference type="EMBL" id="KAK4776905.1"/>
    </source>
</evidence>
<dbReference type="PROSITE" id="PS51319">
    <property type="entry name" value="TFIIS_N"/>
    <property type="match status" value="1"/>
</dbReference>
<feature type="compositionally biased region" description="Polar residues" evidence="4">
    <location>
        <begin position="620"/>
        <end position="639"/>
    </location>
</feature>
<feature type="region of interest" description="Disordered" evidence="4">
    <location>
        <begin position="447"/>
        <end position="476"/>
    </location>
</feature>
<evidence type="ECO:0000256" key="3">
    <source>
        <dbReference type="PROSITE-ProRule" id="PRU00649"/>
    </source>
</evidence>
<organism evidence="7 8">
    <name type="scientific">Trapa natans</name>
    <name type="common">Water chestnut</name>
    <dbReference type="NCBI Taxonomy" id="22666"/>
    <lineage>
        <taxon>Eukaryota</taxon>
        <taxon>Viridiplantae</taxon>
        <taxon>Streptophyta</taxon>
        <taxon>Embryophyta</taxon>
        <taxon>Tracheophyta</taxon>
        <taxon>Spermatophyta</taxon>
        <taxon>Magnoliopsida</taxon>
        <taxon>eudicotyledons</taxon>
        <taxon>Gunneridae</taxon>
        <taxon>Pentapetalae</taxon>
        <taxon>rosids</taxon>
        <taxon>malvids</taxon>
        <taxon>Myrtales</taxon>
        <taxon>Lythraceae</taxon>
        <taxon>Trapa</taxon>
    </lineage>
</organism>
<dbReference type="InterPro" id="IPR017923">
    <property type="entry name" value="TFIIS_N"/>
</dbReference>
<comment type="subcellular location">
    <subcellularLocation>
        <location evidence="1 3">Nucleus</location>
    </subcellularLocation>
</comment>
<evidence type="ECO:0000256" key="4">
    <source>
        <dbReference type="SAM" id="MobiDB-lite"/>
    </source>
</evidence>
<evidence type="ECO:0000259" key="5">
    <source>
        <dbReference type="PROSITE" id="PS51038"/>
    </source>
</evidence>
<evidence type="ECO:0000259" key="6">
    <source>
        <dbReference type="PROSITE" id="PS51319"/>
    </source>
</evidence>
<dbReference type="Proteomes" id="UP001346149">
    <property type="component" value="Unassembled WGS sequence"/>
</dbReference>
<dbReference type="SMART" id="SM00509">
    <property type="entry name" value="TFS2N"/>
    <property type="match status" value="1"/>
</dbReference>
<comment type="caution">
    <text evidence="7">The sequence shown here is derived from an EMBL/GenBank/DDBJ whole genome shotgun (WGS) entry which is preliminary data.</text>
</comment>
<sequence length="1746" mass="188689">MHGRGREGEEGRRLPPNLHMRAVPPLLGALRDSDGSLSSTASSSPSFFFKGRYVISPHLLQDGRKISVGDSALFRQLEGSPSSIGIICFVTVTEEKNLTLGVNWLYRPAEVKLGKGTLLDAAPNEIFFSFKKNEILATSLLHPCKVAFLPKGIELPSGISSFVCRRVYDIANRCLWWLTDRNFDEGQEEIDQLLYKTQVEMHASVQQNDQSPKQMSSYMSTAQLKPGSDSLQNAASMPTQGKGKKREHADQTSDTLKHVNSMKVEEGDSDRSESFLKSEITKVVEEGPIIDMEGIDRLVRVMFIDITERKMDLSARRMLTSVIISTEKSDCLSRFIQMRGLIILDNWLQDAHKGKVGDTFCLKDNGMVAEEFLLVLLRALDKLPVNLNALQMCNIGKSVNHLRTHKNVEIQKKARSLVDTWKKRVEAEMNMNDAKMSPNQAVSWSTRLQTHEVPRVDKTQVGSSEGALKSPSFQLSASKTALEKPLHGKTTSESASQFQGPIKIASPQASTNIILKDGQPYNSGILSTVPLTTSRDEKSSNSSPSHNSSQSCSSDHVKNGVSAIKEDARSSATALNKMPCLASRHKKSPNAFSVSVASARETGPCRTTSYKNRAPDKTSHSGLSSGKATDVTSEVNSHMLSDKISNRNCSLSPRAAGVSVDDSSAMNRRPSSPFLGRPDQPDAVMEENADASQVNALSNANSKSCQGNSGDPLNAHDEGNVPVHSSPGMEHSDTDENTRNTHAVSRGATSSPRNTLKLSKVFDASMCSMHALIESCVKDTEANSPVSTVDDGGMHLLASVAAGEMLKSEVASSVGSPHGPLSVEPSYKVNDPDKKTLPLDGHLQDDNLTKDVSSHSTQTDHFKGSSIMPTKGGRETSFLCTGERCSEEEEQHVKFCGEVDQVAVPSHVNSKIFKKLAIDSSNTEMDTCSEGRLSKNNASLEGPQLEGMPYTEIQNDDLLSQLNSVRERHDDVISISGREIREIGDESDDCGLVEAKPTGKILSAEMNEKELKTSNGIRAEEDSEVDAGNKNEQTEKSSHLIVLEVQTTAGSGSDIVEHLQSEIVSEKKVIGALSNTQTGLPLQDVDVNEKSGGCEVVTNKEANETLKCDSFIHSSIALPLDRGTKLGFDLNEGFSNDDDKLGESMSIKATSIPAVSVSLLSSLPITTSSSPASLSTPIAVTAAAAKVLFMPPDDLLQEKVEIGWKGSAATSAFCPTEPRKLLDAPTNAVGTTHSLDISLGKQSCPLLDFDLNVADERIIEDAYSQSPAFAADSVCSFRSKVEKAPNEMIDSAPTHGYVGLGLDLNHVHKSSTDDLLIRNGQKVEIGVGRDFDLNDQPVVDTFEPSTSGHQQLSSRLLANQPPLSGLWMNGTEMGKFSTLFHASNSYVPAPYRGNQSFPIFAAGAPPRMLSPTASGIQFSPEMYQGPVLSFSQGLPFTPVPFQYPVFPYGTNFSFPSATLSGSPTTYIDPAAGGRLGFPPQFLGPSGAVASHFSRPYMASLSDGSGNIESSKKCSRQGLDLNMGPGGPESEPRDEALALGPKRLSIGGPQSLAEEQARIYQVNSGLLKRKEPEGGWDGYKQSSWHRMLLVNGGGGVAYNAELCILVNLGPALISLMDVVCSPPFLQRGRQLLLTLTGPPMGGKVLETRDFLNPSSDLLQAPLPSDGWTEDQVASTLGAYLQKEGMAGRQAGRRRHFFWLLRDMNIKADPLGTQSSSKAKRALLCEACFFKAALPVSVCFHSLLYLDF</sequence>
<dbReference type="PANTHER" id="PTHR46548:SF1">
    <property type="entry name" value="BAH AND TFIIS DOMAIN-CONTAINING PROTEIN-RELATED"/>
    <property type="match status" value="1"/>
</dbReference>
<feature type="compositionally biased region" description="Low complexity" evidence="4">
    <location>
        <begin position="540"/>
        <end position="554"/>
    </location>
</feature>
<dbReference type="Pfam" id="PF08711">
    <property type="entry name" value="Med26"/>
    <property type="match status" value="1"/>
</dbReference>
<feature type="region of interest" description="Disordered" evidence="4">
    <location>
        <begin position="1011"/>
        <end position="1034"/>
    </location>
</feature>
<dbReference type="GO" id="GO:0005634">
    <property type="term" value="C:nucleus"/>
    <property type="evidence" value="ECO:0007669"/>
    <property type="project" value="UniProtKB-SubCell"/>
</dbReference>
<dbReference type="SUPFAM" id="SSF47676">
    <property type="entry name" value="Conserved domain common to transcription factors TFIIS, elongin A, CRSP70"/>
    <property type="match status" value="1"/>
</dbReference>
<dbReference type="GO" id="GO:0003682">
    <property type="term" value="F:chromatin binding"/>
    <property type="evidence" value="ECO:0007669"/>
    <property type="project" value="InterPro"/>
</dbReference>
<feature type="compositionally biased region" description="Basic and acidic residues" evidence="4">
    <location>
        <begin position="730"/>
        <end position="739"/>
    </location>
</feature>
<feature type="domain" description="TFIIS N-terminal" evidence="6">
    <location>
        <begin position="351"/>
        <end position="428"/>
    </location>
</feature>
<reference evidence="7 8" key="1">
    <citation type="journal article" date="2023" name="Hortic Res">
        <title>Pangenome of water caltrop reveals structural variations and asymmetric subgenome divergence after allopolyploidization.</title>
        <authorList>
            <person name="Zhang X."/>
            <person name="Chen Y."/>
            <person name="Wang L."/>
            <person name="Yuan Y."/>
            <person name="Fang M."/>
            <person name="Shi L."/>
            <person name="Lu R."/>
            <person name="Comes H.P."/>
            <person name="Ma Y."/>
            <person name="Chen Y."/>
            <person name="Huang G."/>
            <person name="Zhou Y."/>
            <person name="Zheng Z."/>
            <person name="Qiu Y."/>
        </authorList>
    </citation>
    <scope>NUCLEOTIDE SEQUENCE [LARGE SCALE GENOMIC DNA]</scope>
    <source>
        <strain evidence="7">F231</strain>
    </source>
</reference>
<dbReference type="SMART" id="SM00439">
    <property type="entry name" value="BAH"/>
    <property type="match status" value="1"/>
</dbReference>
<feature type="region of interest" description="Disordered" evidence="4">
    <location>
        <begin position="532"/>
        <end position="559"/>
    </location>
</feature>
<feature type="region of interest" description="Disordered" evidence="4">
    <location>
        <begin position="697"/>
        <end position="752"/>
    </location>
</feature>
<keyword evidence="2 3" id="KW-0539">Nucleus</keyword>
<feature type="compositionally biased region" description="Polar residues" evidence="4">
    <location>
        <begin position="489"/>
        <end position="499"/>
    </location>
</feature>
<accession>A0AAN7L879</accession>
<dbReference type="Gene3D" id="1.20.930.10">
    <property type="entry name" value="Conserved domain common to transcription factors TFIIS, elongin A, CRSP70"/>
    <property type="match status" value="1"/>
</dbReference>
<feature type="region of interest" description="Disordered" evidence="4">
    <location>
        <begin position="586"/>
        <end position="682"/>
    </location>
</feature>
<protein>
    <recommendedName>
        <fullName evidence="9">TFIIS N-terminal domain-containing protein</fullName>
    </recommendedName>
</protein>
<evidence type="ECO:0000256" key="2">
    <source>
        <dbReference type="ARBA" id="ARBA00023242"/>
    </source>
</evidence>
<dbReference type="PROSITE" id="PS51038">
    <property type="entry name" value="BAH"/>
    <property type="match status" value="1"/>
</dbReference>
<gene>
    <name evidence="7" type="ORF">SAY86_005593</name>
</gene>
<dbReference type="EMBL" id="JAXQNO010000018">
    <property type="protein sequence ID" value="KAK4776905.1"/>
    <property type="molecule type" value="Genomic_DNA"/>
</dbReference>
<evidence type="ECO:0000313" key="8">
    <source>
        <dbReference type="Proteomes" id="UP001346149"/>
    </source>
</evidence>
<feature type="region of interest" description="Disordered" evidence="4">
    <location>
        <begin position="482"/>
        <end position="501"/>
    </location>
</feature>
<proteinExistence type="predicted"/>
<feature type="compositionally biased region" description="Polar residues" evidence="4">
    <location>
        <begin position="661"/>
        <end position="670"/>
    </location>
</feature>
<name>A0AAN7L879_TRANT</name>
<evidence type="ECO:0000256" key="1">
    <source>
        <dbReference type="ARBA" id="ARBA00004123"/>
    </source>
</evidence>
<keyword evidence="8" id="KW-1185">Reference proteome</keyword>
<dbReference type="InterPro" id="IPR035441">
    <property type="entry name" value="TFIIS/LEDGF_dom_sf"/>
</dbReference>
<dbReference type="CDD" id="cd00183">
    <property type="entry name" value="TFIIS_I"/>
    <property type="match status" value="1"/>
</dbReference>
<dbReference type="InterPro" id="IPR043151">
    <property type="entry name" value="BAH_sf"/>
</dbReference>
<dbReference type="InterPro" id="IPR003617">
    <property type="entry name" value="TFIIS/CRSP70_N_sub"/>
</dbReference>
<dbReference type="Gene3D" id="2.30.30.490">
    <property type="match status" value="1"/>
</dbReference>
<feature type="domain" description="BAH" evidence="5">
    <location>
        <begin position="64"/>
        <end position="179"/>
    </location>
</feature>
<feature type="compositionally biased region" description="Polar residues" evidence="4">
    <location>
        <begin position="697"/>
        <end position="711"/>
    </location>
</feature>
<feature type="compositionally biased region" description="Basic and acidic residues" evidence="4">
    <location>
        <begin position="247"/>
        <end position="271"/>
    </location>
</feature>
<evidence type="ECO:0008006" key="9">
    <source>
        <dbReference type="Google" id="ProtNLM"/>
    </source>
</evidence>
<dbReference type="Pfam" id="PF01426">
    <property type="entry name" value="BAH"/>
    <property type="match status" value="1"/>
</dbReference>